<dbReference type="PANTHER" id="PTHR43037:SF1">
    <property type="entry name" value="BLL1128 PROTEIN"/>
    <property type="match status" value="1"/>
</dbReference>
<dbReference type="RefSeq" id="WP_196206013.1">
    <property type="nucleotide sequence ID" value="NZ_JADPUN010000354.1"/>
</dbReference>
<organism evidence="4 5">
    <name type="scientific">Plantactinospora alkalitolerans</name>
    <dbReference type="NCBI Taxonomy" id="2789879"/>
    <lineage>
        <taxon>Bacteria</taxon>
        <taxon>Bacillati</taxon>
        <taxon>Actinomycetota</taxon>
        <taxon>Actinomycetes</taxon>
        <taxon>Micromonosporales</taxon>
        <taxon>Micromonosporaceae</taxon>
        <taxon>Plantactinospora</taxon>
    </lineage>
</organism>
<accession>A0ABS0H8R4</accession>
<reference evidence="4 5" key="1">
    <citation type="submission" date="2020-11" db="EMBL/GenBank/DDBJ databases">
        <title>A novel isolate from a Black sea contaminated sediment with potential to produce alkanes: Plantactinospora alkalitolerans sp. nov.</title>
        <authorList>
            <person name="Carro L."/>
            <person name="Veyisoglu A."/>
            <person name="Guven K."/>
            <person name="Schumann P."/>
            <person name="Klenk H.-P."/>
            <person name="Sahin N."/>
        </authorList>
    </citation>
    <scope>NUCLEOTIDE SEQUENCE [LARGE SCALE GENOMIC DNA]</scope>
    <source>
        <strain evidence="4 5">S1510</strain>
    </source>
</reference>
<dbReference type="InterPro" id="IPR041172">
    <property type="entry name" value="EstA_Ig-like_N"/>
</dbReference>
<name>A0ABS0H8R4_9ACTN</name>
<gene>
    <name evidence="4" type="ORF">I0C86_37215</name>
</gene>
<evidence type="ECO:0000259" key="3">
    <source>
        <dbReference type="Pfam" id="PF18435"/>
    </source>
</evidence>
<dbReference type="InterPro" id="IPR029058">
    <property type="entry name" value="AB_hydrolase_fold"/>
</dbReference>
<evidence type="ECO:0000256" key="1">
    <source>
        <dbReference type="ARBA" id="ARBA00022729"/>
    </source>
</evidence>
<dbReference type="Gene3D" id="3.40.50.1820">
    <property type="entry name" value="alpha/beta hydrolase"/>
    <property type="match status" value="1"/>
</dbReference>
<proteinExistence type="predicted"/>
<feature type="domain" description="Esterase Ig-like N-terminal" evidence="3">
    <location>
        <begin position="39"/>
        <end position="170"/>
    </location>
</feature>
<feature type="chain" id="PRO_5045401308" description="Esterase Ig-like N-terminal domain-containing protein" evidence="2">
    <location>
        <begin position="26"/>
        <end position="439"/>
    </location>
</feature>
<evidence type="ECO:0000313" key="5">
    <source>
        <dbReference type="Proteomes" id="UP000638560"/>
    </source>
</evidence>
<dbReference type="EMBL" id="JADPUN010000354">
    <property type="protein sequence ID" value="MBF9134529.1"/>
    <property type="molecule type" value="Genomic_DNA"/>
</dbReference>
<dbReference type="Pfam" id="PF18435">
    <property type="entry name" value="EstA_Ig_like"/>
    <property type="match status" value="1"/>
</dbReference>
<dbReference type="SUPFAM" id="SSF53474">
    <property type="entry name" value="alpha/beta-Hydrolases"/>
    <property type="match status" value="1"/>
</dbReference>
<dbReference type="Gene3D" id="2.60.40.2180">
    <property type="match status" value="1"/>
</dbReference>
<dbReference type="PANTHER" id="PTHR43037">
    <property type="entry name" value="UNNAMED PRODUCT-RELATED"/>
    <property type="match status" value="1"/>
</dbReference>
<keyword evidence="1 2" id="KW-0732">Signal</keyword>
<comment type="caution">
    <text evidence="4">The sequence shown here is derived from an EMBL/GenBank/DDBJ whole genome shotgun (WGS) entry which is preliminary data.</text>
</comment>
<dbReference type="InterPro" id="IPR050955">
    <property type="entry name" value="Plant_Biomass_Hydrol_Est"/>
</dbReference>
<feature type="signal peptide" evidence="2">
    <location>
        <begin position="1"/>
        <end position="25"/>
    </location>
</feature>
<dbReference type="Proteomes" id="UP000638560">
    <property type="component" value="Unassembled WGS sequence"/>
</dbReference>
<sequence>MRLRRGVVVTLVSVLALASSGTAYGSMGDQHTSQTGVRSVTPITTVYTYGQKVSAVAVEYAATVNPRSVDNRTFGVSDTIYNFRFNPIEDLPKLADRTVTHTYTNSAPTTRPDHRSVPGRYVIVELAPADPGGWTVIVSKCPTFLCTVKVNPDLPTRVVQRKDVHGQPGKGSGKGPLLARAAPHRWIGVTEKPVDLLVDEFTYGSFLSNGMVLPYHYHLPKNYRPGKRYPLVVVLPGHGMGWDGDNLGVQIAADIPATAWLQPSWTGSSEDVIVLAPQNQRVGAAAEADLLVKLLDQFVGEFGVDTRRVYATTVSYGSSLLWEAFAKRPDLFAAGLVTGGFQVGAAQATAIANAEIPLWITHGVHDHLLNVSGARNSAAALREAYAGRGKTPEQTADLVRYTEYGDEAFSLPDYHAAFGPTYEDSGILRWLLARTKSPA</sequence>
<evidence type="ECO:0000256" key="2">
    <source>
        <dbReference type="SAM" id="SignalP"/>
    </source>
</evidence>
<protein>
    <recommendedName>
        <fullName evidence="3">Esterase Ig-like N-terminal domain-containing protein</fullName>
    </recommendedName>
</protein>
<evidence type="ECO:0000313" key="4">
    <source>
        <dbReference type="EMBL" id="MBF9134529.1"/>
    </source>
</evidence>
<keyword evidence="5" id="KW-1185">Reference proteome</keyword>